<organism evidence="1 2">
    <name type="scientific">Reichenbachiella faecimaris</name>
    <dbReference type="NCBI Taxonomy" id="692418"/>
    <lineage>
        <taxon>Bacteria</taxon>
        <taxon>Pseudomonadati</taxon>
        <taxon>Bacteroidota</taxon>
        <taxon>Cytophagia</taxon>
        <taxon>Cytophagales</taxon>
        <taxon>Reichenbachiellaceae</taxon>
        <taxon>Reichenbachiella</taxon>
    </lineage>
</organism>
<gene>
    <name evidence="1" type="ORF">SAMN04488029_0005</name>
</gene>
<proteinExistence type="predicted"/>
<dbReference type="InterPro" id="IPR029024">
    <property type="entry name" value="TerB-like"/>
</dbReference>
<dbReference type="CDD" id="cd07177">
    <property type="entry name" value="terB_like"/>
    <property type="match status" value="1"/>
</dbReference>
<sequence>MSSELDVKQQLSLLVHLSKVDNFIAEPESKMIHYLGNLHGLTEDDIETIIDNPMPIPDLRDLAPDTKFEYLFNIVQLMKVDGKVFQSEIDFCEKIALKLGYKPGVIADLSAYVYSDPTINTSKTFLRSIVDEHLMPRKK</sequence>
<reference evidence="1 2" key="1">
    <citation type="submission" date="2017-04" db="EMBL/GenBank/DDBJ databases">
        <authorList>
            <person name="Afonso C.L."/>
            <person name="Miller P.J."/>
            <person name="Scott M.A."/>
            <person name="Spackman E."/>
            <person name="Goraichik I."/>
            <person name="Dimitrov K.M."/>
            <person name="Suarez D.L."/>
            <person name="Swayne D.E."/>
        </authorList>
    </citation>
    <scope>NUCLEOTIDE SEQUENCE [LARGE SCALE GENOMIC DNA]</scope>
    <source>
        <strain evidence="1 2">DSM 26133</strain>
    </source>
</reference>
<dbReference type="AlphaFoldDB" id="A0A1W2G5C2"/>
<dbReference type="Gene3D" id="1.10.3680.10">
    <property type="entry name" value="TerB-like"/>
    <property type="match status" value="1"/>
</dbReference>
<evidence type="ECO:0008006" key="3">
    <source>
        <dbReference type="Google" id="ProtNLM"/>
    </source>
</evidence>
<evidence type="ECO:0000313" key="1">
    <source>
        <dbReference type="EMBL" id="SMD31642.1"/>
    </source>
</evidence>
<keyword evidence="2" id="KW-1185">Reference proteome</keyword>
<dbReference type="SUPFAM" id="SSF158682">
    <property type="entry name" value="TerB-like"/>
    <property type="match status" value="1"/>
</dbReference>
<dbReference type="RefSeq" id="WP_084370376.1">
    <property type="nucleotide sequence ID" value="NZ_FWYF01000001.1"/>
</dbReference>
<dbReference type="EMBL" id="FWYF01000001">
    <property type="protein sequence ID" value="SMD31642.1"/>
    <property type="molecule type" value="Genomic_DNA"/>
</dbReference>
<evidence type="ECO:0000313" key="2">
    <source>
        <dbReference type="Proteomes" id="UP000192472"/>
    </source>
</evidence>
<accession>A0A1W2G5C2</accession>
<dbReference type="Proteomes" id="UP000192472">
    <property type="component" value="Unassembled WGS sequence"/>
</dbReference>
<protein>
    <recommendedName>
        <fullName evidence="3">Tellurite resistance protein TerB</fullName>
    </recommendedName>
</protein>
<name>A0A1W2G5C2_REIFA</name>